<keyword evidence="7" id="KW-1278">Translocase</keyword>
<organism evidence="10 11">
    <name type="scientific">Blautia obeum</name>
    <dbReference type="NCBI Taxonomy" id="40520"/>
    <lineage>
        <taxon>Bacteria</taxon>
        <taxon>Bacillati</taxon>
        <taxon>Bacillota</taxon>
        <taxon>Clostridia</taxon>
        <taxon>Lachnospirales</taxon>
        <taxon>Lachnospiraceae</taxon>
        <taxon>Blautia</taxon>
    </lineage>
</organism>
<evidence type="ECO:0000256" key="2">
    <source>
        <dbReference type="ARBA" id="ARBA00022448"/>
    </source>
</evidence>
<dbReference type="CDD" id="cd03215">
    <property type="entry name" value="ABC_Carb_Monos_II"/>
    <property type="match status" value="1"/>
</dbReference>
<gene>
    <name evidence="10" type="ORF">DW740_04945</name>
</gene>
<comment type="subcellular location">
    <subcellularLocation>
        <location evidence="1">Cell membrane</location>
        <topology evidence="1">Peripheral membrane protein</topology>
    </subcellularLocation>
</comment>
<keyword evidence="4" id="KW-0677">Repeat</keyword>
<feature type="domain" description="ABC transporter" evidence="9">
    <location>
        <begin position="7"/>
        <end position="240"/>
    </location>
</feature>
<evidence type="ECO:0000256" key="6">
    <source>
        <dbReference type="ARBA" id="ARBA00022840"/>
    </source>
</evidence>
<dbReference type="FunFam" id="3.40.50.300:FF:000127">
    <property type="entry name" value="Ribose import ATP-binding protein RbsA"/>
    <property type="match status" value="1"/>
</dbReference>
<keyword evidence="6 10" id="KW-0067">ATP-binding</keyword>
<evidence type="ECO:0000313" key="10">
    <source>
        <dbReference type="EMBL" id="RHE40884.1"/>
    </source>
</evidence>
<dbReference type="InterPro" id="IPR050107">
    <property type="entry name" value="ABC_carbohydrate_import_ATPase"/>
</dbReference>
<feature type="domain" description="ABC transporter" evidence="9">
    <location>
        <begin position="248"/>
        <end position="505"/>
    </location>
</feature>
<dbReference type="Proteomes" id="UP000283745">
    <property type="component" value="Unassembled WGS sequence"/>
</dbReference>
<evidence type="ECO:0000256" key="1">
    <source>
        <dbReference type="ARBA" id="ARBA00004202"/>
    </source>
</evidence>
<keyword evidence="8" id="KW-0472">Membrane</keyword>
<evidence type="ECO:0000256" key="7">
    <source>
        <dbReference type="ARBA" id="ARBA00022967"/>
    </source>
</evidence>
<evidence type="ECO:0000256" key="3">
    <source>
        <dbReference type="ARBA" id="ARBA00022475"/>
    </source>
</evidence>
<dbReference type="CDD" id="cd03216">
    <property type="entry name" value="ABC_Carb_Monos_I"/>
    <property type="match status" value="1"/>
</dbReference>
<evidence type="ECO:0000256" key="4">
    <source>
        <dbReference type="ARBA" id="ARBA00022737"/>
    </source>
</evidence>
<dbReference type="Pfam" id="PF00005">
    <property type="entry name" value="ABC_tran"/>
    <property type="match status" value="2"/>
</dbReference>
<accession>A0A414J8X0</accession>
<evidence type="ECO:0000259" key="9">
    <source>
        <dbReference type="PROSITE" id="PS50893"/>
    </source>
</evidence>
<dbReference type="SMART" id="SM00382">
    <property type="entry name" value="AAA"/>
    <property type="match status" value="2"/>
</dbReference>
<evidence type="ECO:0000313" key="11">
    <source>
        <dbReference type="Proteomes" id="UP000283745"/>
    </source>
</evidence>
<dbReference type="Gene3D" id="3.40.50.300">
    <property type="entry name" value="P-loop containing nucleotide triphosphate hydrolases"/>
    <property type="match status" value="2"/>
</dbReference>
<dbReference type="EMBL" id="QSKF01000003">
    <property type="protein sequence ID" value="RHE40884.1"/>
    <property type="molecule type" value="Genomic_DNA"/>
</dbReference>
<dbReference type="GO" id="GO:0005524">
    <property type="term" value="F:ATP binding"/>
    <property type="evidence" value="ECO:0007669"/>
    <property type="project" value="UniProtKB-KW"/>
</dbReference>
<dbReference type="GO" id="GO:0005886">
    <property type="term" value="C:plasma membrane"/>
    <property type="evidence" value="ECO:0007669"/>
    <property type="project" value="UniProtKB-SubCell"/>
</dbReference>
<dbReference type="GO" id="GO:0016887">
    <property type="term" value="F:ATP hydrolysis activity"/>
    <property type="evidence" value="ECO:0007669"/>
    <property type="project" value="InterPro"/>
</dbReference>
<dbReference type="InterPro" id="IPR027417">
    <property type="entry name" value="P-loop_NTPase"/>
</dbReference>
<keyword evidence="5" id="KW-0547">Nucleotide-binding</keyword>
<keyword evidence="2" id="KW-0813">Transport</keyword>
<dbReference type="SUPFAM" id="SSF52540">
    <property type="entry name" value="P-loop containing nucleoside triphosphate hydrolases"/>
    <property type="match status" value="2"/>
</dbReference>
<dbReference type="RefSeq" id="WP_118048534.1">
    <property type="nucleotide sequence ID" value="NZ_CABJFK010000003.1"/>
</dbReference>
<dbReference type="PANTHER" id="PTHR43790:SF4">
    <property type="entry name" value="GUANOSINE IMPORT ATP-BINDING PROTEIN NUPO"/>
    <property type="match status" value="1"/>
</dbReference>
<dbReference type="InterPro" id="IPR003439">
    <property type="entry name" value="ABC_transporter-like_ATP-bd"/>
</dbReference>
<dbReference type="InterPro" id="IPR003593">
    <property type="entry name" value="AAA+_ATPase"/>
</dbReference>
<name>A0A414J8X0_9FIRM</name>
<dbReference type="AlphaFoldDB" id="A0A414J8X0"/>
<evidence type="ECO:0000256" key="8">
    <source>
        <dbReference type="ARBA" id="ARBA00023136"/>
    </source>
</evidence>
<protein>
    <submittedName>
        <fullName evidence="10">ABC transporter ATP-binding protein</fullName>
    </submittedName>
</protein>
<dbReference type="PANTHER" id="PTHR43790">
    <property type="entry name" value="CARBOHYDRATE TRANSPORT ATP-BINDING PROTEIN MG119-RELATED"/>
    <property type="match status" value="1"/>
</dbReference>
<proteinExistence type="predicted"/>
<keyword evidence="3" id="KW-1003">Cell membrane</keyword>
<sequence>MGETYALELKDISKRFGSVQANDHVNLTLRESEILAILGENGSGKTTLMNMIYGIYYPDEGHIFVNGKEVTIRSPKDSYELGIGMVHQHFKLVDVLTAAENIVLGLPGRARLNMKKITEDIQKLVNKYGFDLDLSKKIYEMSVSEKQTVEIVKMLYRGARILILDEPTAVLTPQEADRLFDILRNMRDDGCAIIIITHKLQEVLALSDRVAILRKGQYIDTVETAAANVQSLSEMMVGAKVDLNIERPKPENVKKRLVIEGLNCKDKDDVKTLDDVELSVNTGEILGIAGISGSGQKELLEAIAGLQEVESGSIRLLDDNGGSMELSKMDSISINEAGISLAFVPEDRIGMGLVGDMDMTDNMMLRSYRNGKGPFLDRKEPRALALKIKDALEVMTPSISAPVRQMSGGNVQKVLVGREIAQSPKVLLVAFPTRGVDINTSHVIYRLLNEQKKKGVAVVCVIEDLDVVLELCDRIAVLCGGRISGVVDGRTATKERIGLLMTKHEKGGAVNE</sequence>
<evidence type="ECO:0000256" key="5">
    <source>
        <dbReference type="ARBA" id="ARBA00022741"/>
    </source>
</evidence>
<dbReference type="PROSITE" id="PS50893">
    <property type="entry name" value="ABC_TRANSPORTER_2"/>
    <property type="match status" value="2"/>
</dbReference>
<comment type="caution">
    <text evidence="10">The sequence shown here is derived from an EMBL/GenBank/DDBJ whole genome shotgun (WGS) entry which is preliminary data.</text>
</comment>
<reference evidence="10 11" key="1">
    <citation type="submission" date="2018-08" db="EMBL/GenBank/DDBJ databases">
        <title>A genome reference for cultivated species of the human gut microbiota.</title>
        <authorList>
            <person name="Zou Y."/>
            <person name="Xue W."/>
            <person name="Luo G."/>
        </authorList>
    </citation>
    <scope>NUCLEOTIDE SEQUENCE [LARGE SCALE GENOMIC DNA]</scope>
    <source>
        <strain evidence="10 11">AM28-23</strain>
    </source>
</reference>